<dbReference type="AlphaFoldDB" id="A0A9K3JEN2"/>
<proteinExistence type="predicted"/>
<name>A0A9K3JEN2_HELAN</name>
<protein>
    <submittedName>
        <fullName evidence="1">Uncharacterized protein</fullName>
    </submittedName>
</protein>
<dbReference type="EMBL" id="MNCJ02000318">
    <property type="protein sequence ID" value="KAF5812995.1"/>
    <property type="molecule type" value="Genomic_DNA"/>
</dbReference>
<gene>
    <name evidence="1" type="ORF">HanXRQr2_Chr03g0093041</name>
</gene>
<evidence type="ECO:0000313" key="1">
    <source>
        <dbReference type="EMBL" id="KAF5812995.1"/>
    </source>
</evidence>
<reference evidence="1" key="2">
    <citation type="submission" date="2020-06" db="EMBL/GenBank/DDBJ databases">
        <title>Helianthus annuus Genome sequencing and assembly Release 2.</title>
        <authorList>
            <person name="Gouzy J."/>
            <person name="Langlade N."/>
            <person name="Munos S."/>
        </authorList>
    </citation>
    <scope>NUCLEOTIDE SEQUENCE</scope>
    <source>
        <tissue evidence="1">Leaves</tissue>
    </source>
</reference>
<accession>A0A9K3JEN2</accession>
<sequence length="52" mass="5970">MAHCKLGTFCINSLLQLMRIIDNSTIHTYRFISGISHHWSLPFGYGLKTMTN</sequence>
<comment type="caution">
    <text evidence="1">The sequence shown here is derived from an EMBL/GenBank/DDBJ whole genome shotgun (WGS) entry which is preliminary data.</text>
</comment>
<evidence type="ECO:0000313" key="2">
    <source>
        <dbReference type="Proteomes" id="UP000215914"/>
    </source>
</evidence>
<dbReference type="Gramene" id="mRNA:HanXRQr2_Chr03g0093041">
    <property type="protein sequence ID" value="CDS:HanXRQr2_Chr03g0093041.1"/>
    <property type="gene ID" value="HanXRQr2_Chr03g0093041"/>
</dbReference>
<keyword evidence="2" id="KW-1185">Reference proteome</keyword>
<reference evidence="1" key="1">
    <citation type="journal article" date="2017" name="Nature">
        <title>The sunflower genome provides insights into oil metabolism, flowering and Asterid evolution.</title>
        <authorList>
            <person name="Badouin H."/>
            <person name="Gouzy J."/>
            <person name="Grassa C.J."/>
            <person name="Murat F."/>
            <person name="Staton S.E."/>
            <person name="Cottret L."/>
            <person name="Lelandais-Briere C."/>
            <person name="Owens G.L."/>
            <person name="Carrere S."/>
            <person name="Mayjonade B."/>
            <person name="Legrand L."/>
            <person name="Gill N."/>
            <person name="Kane N.C."/>
            <person name="Bowers J.E."/>
            <person name="Hubner S."/>
            <person name="Bellec A."/>
            <person name="Berard A."/>
            <person name="Berges H."/>
            <person name="Blanchet N."/>
            <person name="Boniface M.C."/>
            <person name="Brunel D."/>
            <person name="Catrice O."/>
            <person name="Chaidir N."/>
            <person name="Claudel C."/>
            <person name="Donnadieu C."/>
            <person name="Faraut T."/>
            <person name="Fievet G."/>
            <person name="Helmstetter N."/>
            <person name="King M."/>
            <person name="Knapp S.J."/>
            <person name="Lai Z."/>
            <person name="Le Paslier M.C."/>
            <person name="Lippi Y."/>
            <person name="Lorenzon L."/>
            <person name="Mandel J.R."/>
            <person name="Marage G."/>
            <person name="Marchand G."/>
            <person name="Marquand E."/>
            <person name="Bret-Mestries E."/>
            <person name="Morien E."/>
            <person name="Nambeesan S."/>
            <person name="Nguyen T."/>
            <person name="Pegot-Espagnet P."/>
            <person name="Pouilly N."/>
            <person name="Raftis F."/>
            <person name="Sallet E."/>
            <person name="Schiex T."/>
            <person name="Thomas J."/>
            <person name="Vandecasteele C."/>
            <person name="Vares D."/>
            <person name="Vear F."/>
            <person name="Vautrin S."/>
            <person name="Crespi M."/>
            <person name="Mangin B."/>
            <person name="Burke J.M."/>
            <person name="Salse J."/>
            <person name="Munos S."/>
            <person name="Vincourt P."/>
            <person name="Rieseberg L.H."/>
            <person name="Langlade N.B."/>
        </authorList>
    </citation>
    <scope>NUCLEOTIDE SEQUENCE</scope>
    <source>
        <tissue evidence="1">Leaves</tissue>
    </source>
</reference>
<organism evidence="1 2">
    <name type="scientific">Helianthus annuus</name>
    <name type="common">Common sunflower</name>
    <dbReference type="NCBI Taxonomy" id="4232"/>
    <lineage>
        <taxon>Eukaryota</taxon>
        <taxon>Viridiplantae</taxon>
        <taxon>Streptophyta</taxon>
        <taxon>Embryophyta</taxon>
        <taxon>Tracheophyta</taxon>
        <taxon>Spermatophyta</taxon>
        <taxon>Magnoliopsida</taxon>
        <taxon>eudicotyledons</taxon>
        <taxon>Gunneridae</taxon>
        <taxon>Pentapetalae</taxon>
        <taxon>asterids</taxon>
        <taxon>campanulids</taxon>
        <taxon>Asterales</taxon>
        <taxon>Asteraceae</taxon>
        <taxon>Asteroideae</taxon>
        <taxon>Heliantheae alliance</taxon>
        <taxon>Heliantheae</taxon>
        <taxon>Helianthus</taxon>
    </lineage>
</organism>
<dbReference type="Proteomes" id="UP000215914">
    <property type="component" value="Unassembled WGS sequence"/>
</dbReference>